<dbReference type="SUPFAM" id="SSF53271">
    <property type="entry name" value="PRTase-like"/>
    <property type="match status" value="1"/>
</dbReference>
<dbReference type="EMBL" id="RBII01000001">
    <property type="protein sequence ID" value="RKQ71453.1"/>
    <property type="molecule type" value="Genomic_DNA"/>
</dbReference>
<dbReference type="InterPro" id="IPR029057">
    <property type="entry name" value="PRTase-like"/>
</dbReference>
<organism evidence="10 11">
    <name type="scientific">Litorimonas taeanensis</name>
    <dbReference type="NCBI Taxonomy" id="568099"/>
    <lineage>
        <taxon>Bacteria</taxon>
        <taxon>Pseudomonadati</taxon>
        <taxon>Pseudomonadota</taxon>
        <taxon>Alphaproteobacteria</taxon>
        <taxon>Maricaulales</taxon>
        <taxon>Robiginitomaculaceae</taxon>
    </lineage>
</organism>
<dbReference type="InterPro" id="IPR023031">
    <property type="entry name" value="OPRT"/>
</dbReference>
<protein>
    <recommendedName>
        <fullName evidence="2 7">Orotate phosphoribosyltransferase</fullName>
        <shortName evidence="7">OPRT</shortName>
        <shortName evidence="7">OPRTase</shortName>
        <ecNumber evidence="2 7">2.4.2.10</ecNumber>
    </recommendedName>
</protein>
<dbReference type="CDD" id="cd06223">
    <property type="entry name" value="PRTases_typeI"/>
    <property type="match status" value="1"/>
</dbReference>
<comment type="caution">
    <text evidence="7">Lacks conserved residue(s) required for the propagation of feature annotation.</text>
</comment>
<dbReference type="GO" id="GO:0044205">
    <property type="term" value="P:'de novo' UMP biosynthetic process"/>
    <property type="evidence" value="ECO:0007669"/>
    <property type="project" value="UniProtKB-UniRule"/>
</dbReference>
<comment type="pathway">
    <text evidence="1 7">Pyrimidine metabolism; UMP biosynthesis via de novo pathway; UMP from orotate: step 1/2.</text>
</comment>
<comment type="function">
    <text evidence="7">Catalyzes the transfer of a ribosyl phosphate group from 5-phosphoribose 1-diphosphate to orotate, leading to the formation of orotidine monophosphate (OMP).</text>
</comment>
<comment type="similarity">
    <text evidence="7">Belongs to the purine/pyrimidine phosphoribosyltransferase family. PyrE subfamily.</text>
</comment>
<evidence type="ECO:0000259" key="9">
    <source>
        <dbReference type="Pfam" id="PF00156"/>
    </source>
</evidence>
<keyword evidence="5 7" id="KW-0460">Magnesium</keyword>
<keyword evidence="6 7" id="KW-0665">Pyrimidine biosynthesis</keyword>
<feature type="binding site" evidence="7">
    <location>
        <position position="121"/>
    </location>
    <ligand>
        <name>orotate</name>
        <dbReference type="ChEBI" id="CHEBI:30839"/>
    </ligand>
</feature>
<comment type="cofactor">
    <cofactor evidence="7">
        <name>Mg(2+)</name>
        <dbReference type="ChEBI" id="CHEBI:18420"/>
    </cofactor>
</comment>
<evidence type="ECO:0000256" key="1">
    <source>
        <dbReference type="ARBA" id="ARBA00004889"/>
    </source>
</evidence>
<dbReference type="FunCoup" id="A0A420WKA5">
    <property type="interactions" value="438"/>
</dbReference>
<dbReference type="Proteomes" id="UP000282211">
    <property type="component" value="Unassembled WGS sequence"/>
</dbReference>
<dbReference type="EC" id="2.4.2.10" evidence="2 7"/>
<reference evidence="10 11" key="1">
    <citation type="submission" date="2018-10" db="EMBL/GenBank/DDBJ databases">
        <title>Genomic Encyclopedia of Type Strains, Phase IV (KMG-IV): sequencing the most valuable type-strain genomes for metagenomic binning, comparative biology and taxonomic classification.</title>
        <authorList>
            <person name="Goeker M."/>
        </authorList>
    </citation>
    <scope>NUCLEOTIDE SEQUENCE [LARGE SCALE GENOMIC DNA]</scope>
    <source>
        <strain evidence="10 11">DSM 22008</strain>
    </source>
</reference>
<dbReference type="InterPro" id="IPR006273">
    <property type="entry name" value="Orotate_PRibTrfase_bac"/>
</dbReference>
<feature type="domain" description="Phosphoribosyltransferase" evidence="9">
    <location>
        <begin position="46"/>
        <end position="156"/>
    </location>
</feature>
<feature type="binding site" evidence="7">
    <location>
        <position position="149"/>
    </location>
    <ligand>
        <name>orotate</name>
        <dbReference type="ChEBI" id="CHEBI:30839"/>
    </ligand>
</feature>
<dbReference type="HAMAP" id="MF_01208">
    <property type="entry name" value="PyrE"/>
    <property type="match status" value="1"/>
</dbReference>
<feature type="region of interest" description="Disordered" evidence="8">
    <location>
        <begin position="174"/>
        <end position="194"/>
    </location>
</feature>
<evidence type="ECO:0000256" key="7">
    <source>
        <dbReference type="HAMAP-Rule" id="MF_01208"/>
    </source>
</evidence>
<proteinExistence type="inferred from homology"/>
<comment type="subunit">
    <text evidence="7">Homodimer.</text>
</comment>
<dbReference type="RefSeq" id="WP_121099225.1">
    <property type="nucleotide sequence ID" value="NZ_RBII01000001.1"/>
</dbReference>
<dbReference type="GO" id="GO:0000287">
    <property type="term" value="F:magnesium ion binding"/>
    <property type="evidence" value="ECO:0007669"/>
    <property type="project" value="UniProtKB-UniRule"/>
</dbReference>
<comment type="catalytic activity">
    <reaction evidence="7">
        <text>orotidine 5'-phosphate + diphosphate = orotate + 5-phospho-alpha-D-ribose 1-diphosphate</text>
        <dbReference type="Rhea" id="RHEA:10380"/>
        <dbReference type="ChEBI" id="CHEBI:30839"/>
        <dbReference type="ChEBI" id="CHEBI:33019"/>
        <dbReference type="ChEBI" id="CHEBI:57538"/>
        <dbReference type="ChEBI" id="CHEBI:58017"/>
        <dbReference type="EC" id="2.4.2.10"/>
    </reaction>
</comment>
<dbReference type="Pfam" id="PF00156">
    <property type="entry name" value="Pribosyltran"/>
    <property type="match status" value="1"/>
</dbReference>
<dbReference type="AlphaFoldDB" id="A0A420WKA5"/>
<evidence type="ECO:0000256" key="3">
    <source>
        <dbReference type="ARBA" id="ARBA00022676"/>
    </source>
</evidence>
<name>A0A420WKA5_9PROT</name>
<dbReference type="PANTHER" id="PTHR19278">
    <property type="entry name" value="OROTATE PHOSPHORIBOSYLTRANSFERASE"/>
    <property type="match status" value="1"/>
</dbReference>
<keyword evidence="11" id="KW-1185">Reference proteome</keyword>
<comment type="caution">
    <text evidence="10">The sequence shown here is derived from an EMBL/GenBank/DDBJ whole genome shotgun (WGS) entry which is preliminary data.</text>
</comment>
<dbReference type="OrthoDB" id="9802134at2"/>
<dbReference type="Gene3D" id="3.40.50.2020">
    <property type="match status" value="1"/>
</dbReference>
<dbReference type="InParanoid" id="A0A420WKA5"/>
<evidence type="ECO:0000256" key="5">
    <source>
        <dbReference type="ARBA" id="ARBA00022842"/>
    </source>
</evidence>
<dbReference type="GO" id="GO:0004588">
    <property type="term" value="F:orotate phosphoribosyltransferase activity"/>
    <property type="evidence" value="ECO:0007669"/>
    <property type="project" value="UniProtKB-UniRule"/>
</dbReference>
<dbReference type="PANTHER" id="PTHR19278:SF9">
    <property type="entry name" value="URIDINE 5'-MONOPHOSPHATE SYNTHASE"/>
    <property type="match status" value="1"/>
</dbReference>
<evidence type="ECO:0000256" key="8">
    <source>
        <dbReference type="SAM" id="MobiDB-lite"/>
    </source>
</evidence>
<evidence type="ECO:0000256" key="4">
    <source>
        <dbReference type="ARBA" id="ARBA00022679"/>
    </source>
</evidence>
<dbReference type="NCBIfam" id="TIGR01367">
    <property type="entry name" value="pyrE_Therm"/>
    <property type="match status" value="1"/>
</dbReference>
<dbReference type="InterPro" id="IPR000836">
    <property type="entry name" value="PRTase_dom"/>
</dbReference>
<keyword evidence="3 7" id="KW-0328">Glycosyltransferase</keyword>
<dbReference type="GO" id="GO:0019856">
    <property type="term" value="P:pyrimidine nucleobase biosynthetic process"/>
    <property type="evidence" value="ECO:0007669"/>
    <property type="project" value="InterPro"/>
</dbReference>
<gene>
    <name evidence="7" type="primary">pyrE</name>
    <name evidence="10" type="ORF">DES40_0773</name>
</gene>
<keyword evidence="4 7" id="KW-0808">Transferase</keyword>
<accession>A0A420WKA5</accession>
<evidence type="ECO:0000256" key="2">
    <source>
        <dbReference type="ARBA" id="ARBA00011971"/>
    </source>
</evidence>
<feature type="binding site" description="in other chain" evidence="7">
    <location>
        <begin position="117"/>
        <end position="125"/>
    </location>
    <ligand>
        <name>5-phospho-alpha-D-ribose 1-diphosphate</name>
        <dbReference type="ChEBI" id="CHEBI:58017"/>
        <note>ligand shared between dimeric partners</note>
    </ligand>
</feature>
<sequence length="194" mass="20977">MNTDDVLDVFREAGALLEGHFILSSGRRSPVFLQKALIFKNPVLTEKLCKALAEKVKTELTIQPDIIVAPAMGGVIPGYETARHMELESIFTERENGEFALRRGFSLTPGQEVLMVEDIVTTGLSSRECIKSIEATGAHVIGGACLFDRSGGTVDIGVPLVSLASRKFPDYDPDELPAKLKSLPPVKPGSRGLQ</sequence>
<evidence type="ECO:0000256" key="6">
    <source>
        <dbReference type="ARBA" id="ARBA00022975"/>
    </source>
</evidence>
<evidence type="ECO:0000313" key="10">
    <source>
        <dbReference type="EMBL" id="RKQ71453.1"/>
    </source>
</evidence>
<evidence type="ECO:0000313" key="11">
    <source>
        <dbReference type="Proteomes" id="UP000282211"/>
    </source>
</evidence>
<dbReference type="UniPathway" id="UPA00070">
    <property type="reaction ID" value="UER00119"/>
</dbReference>